<proteinExistence type="predicted"/>
<keyword evidence="4" id="KW-1185">Reference proteome</keyword>
<protein>
    <submittedName>
        <fullName evidence="3">Uncharacterized protein</fullName>
    </submittedName>
</protein>
<feature type="region of interest" description="Disordered" evidence="1">
    <location>
        <begin position="677"/>
        <end position="700"/>
    </location>
</feature>
<evidence type="ECO:0000256" key="1">
    <source>
        <dbReference type="SAM" id="MobiDB-lite"/>
    </source>
</evidence>
<gene>
    <name evidence="3" type="ORF">MYMAC_000829</name>
</gene>
<accession>A0A250JMZ9</accession>
<keyword evidence="2" id="KW-1133">Transmembrane helix</keyword>
<evidence type="ECO:0000313" key="3">
    <source>
        <dbReference type="EMBL" id="ATB45244.1"/>
    </source>
</evidence>
<dbReference type="KEGG" id="mmas:MYMAC_000829"/>
<evidence type="ECO:0000256" key="2">
    <source>
        <dbReference type="SAM" id="Phobius"/>
    </source>
</evidence>
<keyword evidence="2" id="KW-0472">Membrane</keyword>
<keyword evidence="2" id="KW-0812">Transmembrane</keyword>
<name>A0A250JMZ9_9BACT</name>
<reference evidence="3 4" key="1">
    <citation type="submission" date="2017-06" db="EMBL/GenBank/DDBJ databases">
        <title>Sequencing and comparative analysis of myxobacterial genomes.</title>
        <authorList>
            <person name="Rupp O."/>
            <person name="Goesmann A."/>
            <person name="Sogaard-Andersen L."/>
        </authorList>
    </citation>
    <scope>NUCLEOTIDE SEQUENCE [LARGE SCALE GENOMIC DNA]</scope>
    <source>
        <strain evidence="3 4">DSM 14697</strain>
    </source>
</reference>
<evidence type="ECO:0000313" key="4">
    <source>
        <dbReference type="Proteomes" id="UP000217343"/>
    </source>
</evidence>
<dbReference type="EMBL" id="CP022203">
    <property type="protein sequence ID" value="ATB45244.1"/>
    <property type="molecule type" value="Genomic_DNA"/>
</dbReference>
<sequence>MHLTCARPAVIHAAWGLVRLPALLLLLVLPWRAGAEPALRVAGASASNEVKLRTASEDFRHVLRVDLLSAPQAASDVAVAGGVAAGGAADGELPGGVTVLVDPLQSQDGAQVALRAVVQDAEAGSATAPISTRRPIHVELTGRLPVTGDYTGQVVLVHAGGRETTALIVTRLQAVPTVQFVATSPAVTSAGWGWSSIDATVRLPFKETAGVGGYVSVPQLLQLQRKAPDMDSALIQPRFQRVRFSLEGGKPDGGDLDVTATDGGIPVSAHGSGALLVHLQGLEGPGEYTGSVRLAVRSGLPVEQPFTLWVGSPWLWGALLIAAGAVSSFGVRLYSQRIRPRTLRLQRAMELHRRIQALVSGQAARAREVGQALLGQVAGLASEIRRPVRGIRVGDDALAAMEPRMRLYGAWCDASRKLEALPQELRPQQASALLAEVEGALRAEDTATEQMDGSLARVRELDVDGLARAGLEARLQDIDRQAHTLMEQHGDDSLSFRLKYELVPLLTSVRHELARGALEAGRHQLEFARRSYFDILCEELAAAVASRNLPRGFTEEEWEALSRQVKTLLERARERASTSVDDAVRMYQGAHAAYVRQLIVELRGAVDDARQVSESEAQTQALDEVEERLREAMGLLVAESSHLAASKYGEARDRFVAASQSQRSARSILLESLGPGGEGAALPATPPPTAPGGGRIPSLPDAPSDALAALGDFEGMPLPSPRHMWLVELGVLALLTTVAVALGLQLLNVFSPTWGGFGAGMTAFLWGFGLHQVGNATFEGITGLLTRVERPATPPPAA</sequence>
<dbReference type="RefSeq" id="WP_095957120.1">
    <property type="nucleotide sequence ID" value="NZ_CP022203.1"/>
</dbReference>
<feature type="transmembrane region" description="Helical" evidence="2">
    <location>
        <begin position="725"/>
        <end position="747"/>
    </location>
</feature>
<dbReference type="OrthoDB" id="5478438at2"/>
<dbReference type="Proteomes" id="UP000217343">
    <property type="component" value="Chromosome"/>
</dbReference>
<dbReference type="AlphaFoldDB" id="A0A250JMZ9"/>
<feature type="transmembrane region" description="Helical" evidence="2">
    <location>
        <begin position="753"/>
        <end position="770"/>
    </location>
</feature>
<organism evidence="3 4">
    <name type="scientific">Corallococcus macrosporus DSM 14697</name>
    <dbReference type="NCBI Taxonomy" id="1189310"/>
    <lineage>
        <taxon>Bacteria</taxon>
        <taxon>Pseudomonadati</taxon>
        <taxon>Myxococcota</taxon>
        <taxon>Myxococcia</taxon>
        <taxon>Myxococcales</taxon>
        <taxon>Cystobacterineae</taxon>
        <taxon>Myxococcaceae</taxon>
        <taxon>Corallococcus</taxon>
    </lineage>
</organism>